<dbReference type="Proteomes" id="UP000789920">
    <property type="component" value="Unassembled WGS sequence"/>
</dbReference>
<proteinExistence type="predicted"/>
<name>A0ACA9KGP8_9GLOM</name>
<evidence type="ECO:0000313" key="1">
    <source>
        <dbReference type="EMBL" id="CAG8472480.1"/>
    </source>
</evidence>
<accession>A0ACA9KGP8</accession>
<reference evidence="1" key="1">
    <citation type="submission" date="2021-06" db="EMBL/GenBank/DDBJ databases">
        <authorList>
            <person name="Kallberg Y."/>
            <person name="Tangrot J."/>
            <person name="Rosling A."/>
        </authorList>
    </citation>
    <scope>NUCLEOTIDE SEQUENCE</scope>
    <source>
        <strain evidence="1">MA461A</strain>
    </source>
</reference>
<protein>
    <submittedName>
        <fullName evidence="1">9477_t:CDS:1</fullName>
    </submittedName>
</protein>
<feature type="non-terminal residue" evidence="1">
    <location>
        <position position="1"/>
    </location>
</feature>
<gene>
    <name evidence="1" type="ORF">RPERSI_LOCUS645</name>
</gene>
<evidence type="ECO:0000313" key="2">
    <source>
        <dbReference type="Proteomes" id="UP000789920"/>
    </source>
</evidence>
<comment type="caution">
    <text evidence="1">The sequence shown here is derived from an EMBL/GenBank/DDBJ whole genome shotgun (WGS) entry which is preliminary data.</text>
</comment>
<dbReference type="EMBL" id="CAJVQC010000497">
    <property type="protein sequence ID" value="CAG8472480.1"/>
    <property type="molecule type" value="Genomic_DNA"/>
</dbReference>
<sequence>PDAEEIKSSFGVWIYEFNSDEANELKNRFLKADETIDYVSIVEQKHPDHMYTSKLINTREIDQKLSEIVFGSKKADSV</sequence>
<keyword evidence="2" id="KW-1185">Reference proteome</keyword>
<organism evidence="1 2">
    <name type="scientific">Racocetra persica</name>
    <dbReference type="NCBI Taxonomy" id="160502"/>
    <lineage>
        <taxon>Eukaryota</taxon>
        <taxon>Fungi</taxon>
        <taxon>Fungi incertae sedis</taxon>
        <taxon>Mucoromycota</taxon>
        <taxon>Glomeromycotina</taxon>
        <taxon>Glomeromycetes</taxon>
        <taxon>Diversisporales</taxon>
        <taxon>Gigasporaceae</taxon>
        <taxon>Racocetra</taxon>
    </lineage>
</organism>